<dbReference type="PANTHER" id="PTHR10937:SF0">
    <property type="entry name" value="GLUTAMINE--FRUCTOSE-6-PHOSPHATE TRANSAMINASE (ISOMERIZING)"/>
    <property type="match status" value="1"/>
</dbReference>
<dbReference type="GO" id="GO:0006047">
    <property type="term" value="P:UDP-N-acetylglucosamine metabolic process"/>
    <property type="evidence" value="ECO:0007669"/>
    <property type="project" value="TreeGrafter"/>
</dbReference>
<dbReference type="InterPro" id="IPR035466">
    <property type="entry name" value="GlmS/AgaS_SIS"/>
</dbReference>
<dbReference type="Pfam" id="PF01380">
    <property type="entry name" value="SIS"/>
    <property type="match status" value="1"/>
</dbReference>
<dbReference type="InterPro" id="IPR001347">
    <property type="entry name" value="SIS_dom"/>
</dbReference>
<keyword evidence="4" id="KW-0677">Repeat</keyword>
<keyword evidence="6" id="KW-0808">Transferase</keyword>
<name>A0A1C6FL35_9FIRM</name>
<evidence type="ECO:0000259" key="5">
    <source>
        <dbReference type="PROSITE" id="PS51464"/>
    </source>
</evidence>
<accession>A0A1C6FL35</accession>
<evidence type="ECO:0000313" key="6">
    <source>
        <dbReference type="EMBL" id="SCJ33838.1"/>
    </source>
</evidence>
<dbReference type="AlphaFoldDB" id="A0A1C6FL35"/>
<dbReference type="GO" id="GO:0006002">
    <property type="term" value="P:fructose 6-phosphate metabolic process"/>
    <property type="evidence" value="ECO:0007669"/>
    <property type="project" value="TreeGrafter"/>
</dbReference>
<dbReference type="EMBL" id="FMHG01000001">
    <property type="protein sequence ID" value="SCJ33838.1"/>
    <property type="molecule type" value="Genomic_DNA"/>
</dbReference>
<evidence type="ECO:0000256" key="4">
    <source>
        <dbReference type="ARBA" id="ARBA00022737"/>
    </source>
</evidence>
<evidence type="ECO:0000256" key="2">
    <source>
        <dbReference type="ARBA" id="ARBA00012916"/>
    </source>
</evidence>
<dbReference type="GO" id="GO:0004360">
    <property type="term" value="F:glutamine-fructose-6-phosphate transaminase (isomerizing) activity"/>
    <property type="evidence" value="ECO:0007669"/>
    <property type="project" value="UniProtKB-EC"/>
</dbReference>
<proteinExistence type="predicted"/>
<sequence>MNQAVDNAVIRQSLSLVDLARPLIGDLQKKIDALFTKEEICAFDKLILTGCGDSYIAGVAAKPAFQKLAGLAVDALPAPEVAYNYNNSKFNYGKTLCIGISISGKVAATAAAMEAVHPYGAFTLGITENLEAPLAQHVDRVLKHDSPEAELAPGTATYFTSVMTLLLLAIKMGEVKGRICAEQAEAYREGLAAYCEAFRPHIDEIIAKAESLGKKLAPCTHYDCVGSGLDYASAWFARAKLYEAIGKVTAVENTEDWCHVNYFARNPQNIGTIVYVTASSPAKYRCIEAMQNMARLGRPTVAITDVCQSEIPAGIEVVSIPTAAESWMAPLMQFMPLTLLCGYLQNELGETPLRGITESPWGDGDRNCIYADQSHQIEIVMDREKEGK</sequence>
<evidence type="ECO:0000256" key="3">
    <source>
        <dbReference type="ARBA" id="ARBA00016090"/>
    </source>
</evidence>
<keyword evidence="6" id="KW-0032">Aminotransferase</keyword>
<evidence type="ECO:0000256" key="1">
    <source>
        <dbReference type="ARBA" id="ARBA00001031"/>
    </source>
</evidence>
<dbReference type="PROSITE" id="PS51464">
    <property type="entry name" value="SIS"/>
    <property type="match status" value="1"/>
</dbReference>
<dbReference type="GO" id="GO:0006487">
    <property type="term" value="P:protein N-linked glycosylation"/>
    <property type="evidence" value="ECO:0007669"/>
    <property type="project" value="TreeGrafter"/>
</dbReference>
<feature type="domain" description="SIS" evidence="5">
    <location>
        <begin position="31"/>
        <end position="178"/>
    </location>
</feature>
<protein>
    <recommendedName>
        <fullName evidence="3">Glutamine--fructose-6-phosphate aminotransferase [isomerizing]</fullName>
        <ecNumber evidence="2">2.6.1.16</ecNumber>
    </recommendedName>
</protein>
<dbReference type="GO" id="GO:0097367">
    <property type="term" value="F:carbohydrate derivative binding"/>
    <property type="evidence" value="ECO:0007669"/>
    <property type="project" value="InterPro"/>
</dbReference>
<comment type="catalytic activity">
    <reaction evidence="1">
        <text>D-fructose 6-phosphate + L-glutamine = D-glucosamine 6-phosphate + L-glutamate</text>
        <dbReference type="Rhea" id="RHEA:13237"/>
        <dbReference type="ChEBI" id="CHEBI:29985"/>
        <dbReference type="ChEBI" id="CHEBI:58359"/>
        <dbReference type="ChEBI" id="CHEBI:58725"/>
        <dbReference type="ChEBI" id="CHEBI:61527"/>
        <dbReference type="EC" id="2.6.1.16"/>
    </reaction>
</comment>
<dbReference type="InterPro" id="IPR046348">
    <property type="entry name" value="SIS_dom_sf"/>
</dbReference>
<organism evidence="6">
    <name type="scientific">uncultured Anaerotruncus sp</name>
    <dbReference type="NCBI Taxonomy" id="905011"/>
    <lineage>
        <taxon>Bacteria</taxon>
        <taxon>Bacillati</taxon>
        <taxon>Bacillota</taxon>
        <taxon>Clostridia</taxon>
        <taxon>Eubacteriales</taxon>
        <taxon>Oscillospiraceae</taxon>
        <taxon>Anaerotruncus</taxon>
        <taxon>environmental samples</taxon>
    </lineage>
</organism>
<dbReference type="CDD" id="cd05008">
    <property type="entry name" value="SIS_GlmS_GlmD_1"/>
    <property type="match status" value="1"/>
</dbReference>
<dbReference type="Gene3D" id="3.40.50.10490">
    <property type="entry name" value="Glucose-6-phosphate isomerase like protein, domain 1"/>
    <property type="match status" value="2"/>
</dbReference>
<dbReference type="EC" id="2.6.1.16" evidence="2"/>
<reference evidence="6" key="1">
    <citation type="submission" date="2015-09" db="EMBL/GenBank/DDBJ databases">
        <authorList>
            <consortium name="Pathogen Informatics"/>
        </authorList>
    </citation>
    <scope>NUCLEOTIDE SEQUENCE</scope>
    <source>
        <strain evidence="6">2789STDY5834896</strain>
    </source>
</reference>
<dbReference type="SUPFAM" id="SSF53697">
    <property type="entry name" value="SIS domain"/>
    <property type="match status" value="1"/>
</dbReference>
<dbReference type="PANTHER" id="PTHR10937">
    <property type="entry name" value="GLUCOSAMINE--FRUCTOSE-6-PHOSPHATE AMINOTRANSFERASE, ISOMERIZING"/>
    <property type="match status" value="1"/>
</dbReference>
<gene>
    <name evidence="6" type="ORF">SAMEA3545359_00023</name>
</gene>